<dbReference type="VEuPathDB" id="ToxoDB:TGRUB_293040"/>
<evidence type="ECO:0000256" key="1">
    <source>
        <dbReference type="SAM" id="MobiDB-lite"/>
    </source>
</evidence>
<reference evidence="3 4" key="1">
    <citation type="submission" date="2014-05" db="EMBL/GenBank/DDBJ databases">
        <authorList>
            <person name="Sibley D."/>
            <person name="Venepally P."/>
            <person name="Karamycheva S."/>
            <person name="Hadjithomas M."/>
            <person name="Khan A."/>
            <person name="Brunk B."/>
            <person name="Roos D."/>
            <person name="Caler E."/>
            <person name="Lorenzi H."/>
        </authorList>
    </citation>
    <scope>NUCLEOTIDE SEQUENCE [LARGE SCALE GENOMIC DNA]</scope>
    <source>
        <strain evidence="3 4">RUB</strain>
    </source>
</reference>
<feature type="transmembrane region" description="Helical" evidence="2">
    <location>
        <begin position="52"/>
        <end position="71"/>
    </location>
</feature>
<keyword evidence="2" id="KW-1133">Transmembrane helix</keyword>
<keyword evidence="2" id="KW-0472">Membrane</keyword>
<dbReference type="EMBL" id="AFYV02002209">
    <property type="protein sequence ID" value="KFG59408.1"/>
    <property type="molecule type" value="Genomic_DNA"/>
</dbReference>
<dbReference type="AlphaFoldDB" id="A0A086LRZ0"/>
<feature type="region of interest" description="Disordered" evidence="1">
    <location>
        <begin position="113"/>
        <end position="149"/>
    </location>
</feature>
<dbReference type="OrthoDB" id="10428741at2759"/>
<proteinExistence type="predicted"/>
<dbReference type="Proteomes" id="UP000028834">
    <property type="component" value="Unassembled WGS sequence"/>
</dbReference>
<keyword evidence="2 3" id="KW-0812">Transmembrane</keyword>
<organism evidence="3 4">
    <name type="scientific">Toxoplasma gondii RUB</name>
    <dbReference type="NCBI Taxonomy" id="935652"/>
    <lineage>
        <taxon>Eukaryota</taxon>
        <taxon>Sar</taxon>
        <taxon>Alveolata</taxon>
        <taxon>Apicomplexa</taxon>
        <taxon>Conoidasida</taxon>
        <taxon>Coccidia</taxon>
        <taxon>Eucoccidiorida</taxon>
        <taxon>Eimeriorina</taxon>
        <taxon>Sarcocystidae</taxon>
        <taxon>Toxoplasma</taxon>
    </lineage>
</organism>
<feature type="compositionally biased region" description="Basic and acidic residues" evidence="1">
    <location>
        <begin position="113"/>
        <end position="136"/>
    </location>
</feature>
<sequence length="293" mass="33449">MVSCRSWPMWSWCLFLLLGSGAVFLFFLGLVFLCAADTFPLPAETKRTACGASLAASFLNLACFCLLMFLLSKPKGWLRERLSSHALGRSLFRFGDDFSARFLPRRRTSCDRRRRGDEEERGRRTQEDERDCETGRHSAFQREASQHSFSRLNRKKDFLREERDAAADDRRPAVDALPQEMKGGDTRWEETCKRSRSDVRRWDWNGETAEDRRACNGEDTRGEEPFVGKNHEERKLSLASFLEREDLEALDLLAGEVASPTSTTASSETQETSAGKFGAESFRISLFEDSVRV</sequence>
<evidence type="ECO:0000313" key="3">
    <source>
        <dbReference type="EMBL" id="KFG59408.1"/>
    </source>
</evidence>
<protein>
    <submittedName>
        <fullName evidence="3">Putative transmembrane protein</fullName>
    </submittedName>
</protein>
<evidence type="ECO:0000256" key="2">
    <source>
        <dbReference type="SAM" id="Phobius"/>
    </source>
</evidence>
<name>A0A086LRZ0_TOXGO</name>
<comment type="caution">
    <text evidence="3">The sequence shown here is derived from an EMBL/GenBank/DDBJ whole genome shotgun (WGS) entry which is preliminary data.</text>
</comment>
<gene>
    <name evidence="3" type="ORF">TGRUB_293040</name>
</gene>
<accession>A0A086LRZ0</accession>
<evidence type="ECO:0000313" key="4">
    <source>
        <dbReference type="Proteomes" id="UP000028834"/>
    </source>
</evidence>